<reference evidence="7" key="1">
    <citation type="submission" date="2022-12" db="EMBL/GenBank/DDBJ databases">
        <authorList>
            <person name="Petersen C."/>
        </authorList>
    </citation>
    <scope>NUCLEOTIDE SEQUENCE</scope>
    <source>
        <strain evidence="7">IBT 21472</strain>
    </source>
</reference>
<evidence type="ECO:0008006" key="9">
    <source>
        <dbReference type="Google" id="ProtNLM"/>
    </source>
</evidence>
<evidence type="ECO:0000259" key="5">
    <source>
        <dbReference type="Pfam" id="PF01494"/>
    </source>
</evidence>
<evidence type="ECO:0000313" key="7">
    <source>
        <dbReference type="EMBL" id="KAJ5315855.1"/>
    </source>
</evidence>
<evidence type="ECO:0000256" key="3">
    <source>
        <dbReference type="ARBA" id="ARBA00022827"/>
    </source>
</evidence>
<proteinExistence type="inferred from homology"/>
<dbReference type="Pfam" id="PF01494">
    <property type="entry name" value="FAD_binding_3"/>
    <property type="match status" value="1"/>
</dbReference>
<comment type="caution">
    <text evidence="7">The sequence shown here is derived from an EMBL/GenBank/DDBJ whole genome shotgun (WGS) entry which is preliminary data.</text>
</comment>
<reference evidence="7" key="2">
    <citation type="journal article" date="2023" name="IMA Fungus">
        <title>Comparative genomic study of the Penicillium genus elucidates a diverse pangenome and 15 lateral gene transfer events.</title>
        <authorList>
            <person name="Petersen C."/>
            <person name="Sorensen T."/>
            <person name="Nielsen M.R."/>
            <person name="Sondergaard T.E."/>
            <person name="Sorensen J.L."/>
            <person name="Fitzpatrick D.A."/>
            <person name="Frisvad J.C."/>
            <person name="Nielsen K.L."/>
        </authorList>
    </citation>
    <scope>NUCLEOTIDE SEQUENCE</scope>
    <source>
        <strain evidence="7">IBT 21472</strain>
    </source>
</reference>
<dbReference type="SUPFAM" id="SSF54373">
    <property type="entry name" value="FAD-linked reductases, C-terminal domain"/>
    <property type="match status" value="1"/>
</dbReference>
<dbReference type="OrthoDB" id="1716816at2759"/>
<keyword evidence="4" id="KW-0560">Oxidoreductase</keyword>
<dbReference type="PRINTS" id="PR00420">
    <property type="entry name" value="RNGMNOXGNASE"/>
</dbReference>
<dbReference type="PANTHER" id="PTHR43004:SF20">
    <property type="entry name" value="2-MONOOXYGENASE, PUTATIVE (AFU_ORTHOLOGUE AFUA_1G13660)-RELATED"/>
    <property type="match status" value="1"/>
</dbReference>
<sequence length="590" mass="66689">MKLPESTVDVLIIGAGPAGLMAAAWMAQCGINTRIVEERKDGLQVGRADGLHTRSMEIFESFGFDQEVTKLWDPITDDAVWSRDADGSFYRSEREMRPLPLRARWTGGLLQQAIIEDIIKRHIKLIAPIEVEYETVPTSLSINENDVSEPDHHPCVVTLRRKSTSIEGNYVSSESEETVRAKYVIGADGGKSWTRKQLGFTMEGNRTDSIWGVIDLVVTSDFPDIRTATTVKNNEGGNLFLFRRERGMTRFYVQLNKGKDEEILRRESVTQETITEKIKFMLRPYTVNVKRCEWWSAYTVAQHLSTGMSKHGRAFLVGDAVHTHSPLVGQGMNISMQDSYNLGWKLAGVIHKRYKPSILATFDLERRPVAEQLVEVDQVYLKLFDAPKGQEPDWLLERAAQMEPFLMGLSVHYDNSPLTAWSPKTIPLDPQADHIIPGKRFPEITVSNHATAKIYPLQQLLRSNGRFHVIVFAADISDPCHLERMNVVGARLASVEQEFKHELDIFAVHCASRSKVELASMHETFFPEDEDTGRDYDRVYCIVDMAFADLGISSNGTIIAVRPDQYVGWLGGLGDMDKLSQYFEDIFDAK</sequence>
<dbReference type="CDD" id="cd02979">
    <property type="entry name" value="PHOX_C"/>
    <property type="match status" value="1"/>
</dbReference>
<dbReference type="SUPFAM" id="SSF51905">
    <property type="entry name" value="FAD/NAD(P)-binding domain"/>
    <property type="match status" value="1"/>
</dbReference>
<dbReference type="PANTHER" id="PTHR43004">
    <property type="entry name" value="TRK SYSTEM POTASSIUM UPTAKE PROTEIN"/>
    <property type="match status" value="1"/>
</dbReference>
<evidence type="ECO:0000256" key="4">
    <source>
        <dbReference type="ARBA" id="ARBA00023002"/>
    </source>
</evidence>
<dbReference type="InterPro" id="IPR012941">
    <property type="entry name" value="Phe_hydrox_C_dim_dom"/>
</dbReference>
<dbReference type="Gene3D" id="3.30.9.10">
    <property type="entry name" value="D-Amino Acid Oxidase, subunit A, domain 2"/>
    <property type="match status" value="1"/>
</dbReference>
<comment type="similarity">
    <text evidence="1">Belongs to the PheA/TfdB FAD monooxygenase family.</text>
</comment>
<keyword evidence="3" id="KW-0274">FAD</keyword>
<dbReference type="Gene3D" id="3.50.50.60">
    <property type="entry name" value="FAD/NAD(P)-binding domain"/>
    <property type="match status" value="1"/>
</dbReference>
<accession>A0A9W9H818</accession>
<name>A0A9W9H818_9EURO</name>
<dbReference type="EMBL" id="JAPZBO010000005">
    <property type="protein sequence ID" value="KAJ5315855.1"/>
    <property type="molecule type" value="Genomic_DNA"/>
</dbReference>
<evidence type="ECO:0000256" key="1">
    <source>
        <dbReference type="ARBA" id="ARBA00007801"/>
    </source>
</evidence>
<dbReference type="AlphaFoldDB" id="A0A9W9H818"/>
<keyword evidence="8" id="KW-1185">Reference proteome</keyword>
<feature type="domain" description="FAD-binding" evidence="5">
    <location>
        <begin position="8"/>
        <end position="375"/>
    </location>
</feature>
<evidence type="ECO:0000313" key="8">
    <source>
        <dbReference type="Proteomes" id="UP001147746"/>
    </source>
</evidence>
<dbReference type="InterPro" id="IPR002938">
    <property type="entry name" value="FAD-bd"/>
</dbReference>
<dbReference type="InterPro" id="IPR036249">
    <property type="entry name" value="Thioredoxin-like_sf"/>
</dbReference>
<evidence type="ECO:0000256" key="2">
    <source>
        <dbReference type="ARBA" id="ARBA00022630"/>
    </source>
</evidence>
<feature type="domain" description="Phenol hydroxylase-like C-terminal dimerisation" evidence="6">
    <location>
        <begin position="411"/>
        <end position="587"/>
    </location>
</feature>
<dbReference type="InterPro" id="IPR036188">
    <property type="entry name" value="FAD/NAD-bd_sf"/>
</dbReference>
<dbReference type="SUPFAM" id="SSF52833">
    <property type="entry name" value="Thioredoxin-like"/>
    <property type="match status" value="1"/>
</dbReference>
<dbReference type="Gene3D" id="3.40.30.20">
    <property type="match status" value="1"/>
</dbReference>
<dbReference type="InterPro" id="IPR050641">
    <property type="entry name" value="RIFMO-like"/>
</dbReference>
<dbReference type="GO" id="GO:0016709">
    <property type="term" value="F:oxidoreductase activity, acting on paired donors, with incorporation or reduction of molecular oxygen, NAD(P)H as one donor, and incorporation of one atom of oxygen"/>
    <property type="evidence" value="ECO:0007669"/>
    <property type="project" value="UniProtKB-ARBA"/>
</dbReference>
<keyword evidence="2" id="KW-0285">Flavoprotein</keyword>
<protein>
    <recommendedName>
        <fullName evidence="9">FAD binding domain-containing protein</fullName>
    </recommendedName>
</protein>
<gene>
    <name evidence="7" type="ORF">N7476_006162</name>
</gene>
<dbReference type="Pfam" id="PF07976">
    <property type="entry name" value="Phe_hydrox_dim"/>
    <property type="match status" value="1"/>
</dbReference>
<organism evidence="7 8">
    <name type="scientific">Penicillium atrosanguineum</name>
    <dbReference type="NCBI Taxonomy" id="1132637"/>
    <lineage>
        <taxon>Eukaryota</taxon>
        <taxon>Fungi</taxon>
        <taxon>Dikarya</taxon>
        <taxon>Ascomycota</taxon>
        <taxon>Pezizomycotina</taxon>
        <taxon>Eurotiomycetes</taxon>
        <taxon>Eurotiomycetidae</taxon>
        <taxon>Eurotiales</taxon>
        <taxon>Aspergillaceae</taxon>
        <taxon>Penicillium</taxon>
    </lineage>
</organism>
<evidence type="ECO:0000259" key="6">
    <source>
        <dbReference type="Pfam" id="PF07976"/>
    </source>
</evidence>
<dbReference type="InterPro" id="IPR038220">
    <property type="entry name" value="PHOX_C_sf"/>
</dbReference>
<dbReference type="Proteomes" id="UP001147746">
    <property type="component" value="Unassembled WGS sequence"/>
</dbReference>
<dbReference type="GO" id="GO:0071949">
    <property type="term" value="F:FAD binding"/>
    <property type="evidence" value="ECO:0007669"/>
    <property type="project" value="InterPro"/>
</dbReference>